<gene>
    <name evidence="2" type="ORF">JOB18_036987</name>
</gene>
<name>A0AAV6Q4M9_SOLSE</name>
<sequence>MARGLSSKWGEEQLSNSAGWGKHRCSSVTEDEWIFSRCSSSSPHNDSEWKHAVRCRQRPAALLTKATAQLVLLKNSTWNSFVPWGCELVRWLLQRAFTGMDPSGVIL</sequence>
<reference evidence="2 3" key="1">
    <citation type="journal article" date="2021" name="Sci. Rep.">
        <title>Chromosome anchoring in Senegalese sole (Solea senegalensis) reveals sex-associated markers and genome rearrangements in flatfish.</title>
        <authorList>
            <person name="Guerrero-Cozar I."/>
            <person name="Gomez-Garrido J."/>
            <person name="Berbel C."/>
            <person name="Martinez-Blanch J.F."/>
            <person name="Alioto T."/>
            <person name="Claros M.G."/>
            <person name="Gagnaire P.A."/>
            <person name="Manchado M."/>
        </authorList>
    </citation>
    <scope>NUCLEOTIDE SEQUENCE [LARGE SCALE GENOMIC DNA]</scope>
    <source>
        <strain evidence="2">Sse05_10M</strain>
    </source>
</reference>
<organism evidence="2 3">
    <name type="scientific">Solea senegalensis</name>
    <name type="common">Senegalese sole</name>
    <dbReference type="NCBI Taxonomy" id="28829"/>
    <lineage>
        <taxon>Eukaryota</taxon>
        <taxon>Metazoa</taxon>
        <taxon>Chordata</taxon>
        <taxon>Craniata</taxon>
        <taxon>Vertebrata</taxon>
        <taxon>Euteleostomi</taxon>
        <taxon>Actinopterygii</taxon>
        <taxon>Neopterygii</taxon>
        <taxon>Teleostei</taxon>
        <taxon>Neoteleostei</taxon>
        <taxon>Acanthomorphata</taxon>
        <taxon>Carangaria</taxon>
        <taxon>Pleuronectiformes</taxon>
        <taxon>Pleuronectoidei</taxon>
        <taxon>Soleidae</taxon>
        <taxon>Solea</taxon>
    </lineage>
</organism>
<accession>A0AAV6Q4M9</accession>
<feature type="region of interest" description="Disordered" evidence="1">
    <location>
        <begin position="1"/>
        <end position="25"/>
    </location>
</feature>
<comment type="caution">
    <text evidence="2">The sequence shown here is derived from an EMBL/GenBank/DDBJ whole genome shotgun (WGS) entry which is preliminary data.</text>
</comment>
<proteinExistence type="predicted"/>
<evidence type="ECO:0000313" key="2">
    <source>
        <dbReference type="EMBL" id="KAG7483025.1"/>
    </source>
</evidence>
<evidence type="ECO:0000256" key="1">
    <source>
        <dbReference type="SAM" id="MobiDB-lite"/>
    </source>
</evidence>
<keyword evidence="3" id="KW-1185">Reference proteome</keyword>
<dbReference type="Proteomes" id="UP000693946">
    <property type="component" value="Linkage Group LG7"/>
</dbReference>
<dbReference type="AlphaFoldDB" id="A0AAV6Q4M9"/>
<evidence type="ECO:0000313" key="3">
    <source>
        <dbReference type="Proteomes" id="UP000693946"/>
    </source>
</evidence>
<dbReference type="EMBL" id="JAGKHQ010000019">
    <property type="protein sequence ID" value="KAG7483025.1"/>
    <property type="molecule type" value="Genomic_DNA"/>
</dbReference>
<protein>
    <submittedName>
        <fullName evidence="2">Uncharacterized protein</fullName>
    </submittedName>
</protein>